<dbReference type="InParanoid" id="T1FJK4"/>
<name>T1FJK4_HELRO</name>
<evidence type="ECO:0000313" key="3">
    <source>
        <dbReference type="EnsemblMetazoa" id="HelroP183397"/>
    </source>
</evidence>
<accession>T1FJK4</accession>
<dbReference type="AlphaFoldDB" id="T1FJK4"/>
<dbReference type="EMBL" id="AMQM01008746">
    <property type="status" value="NOT_ANNOTATED_CDS"/>
    <property type="molecule type" value="Genomic_DNA"/>
</dbReference>
<reference evidence="3" key="3">
    <citation type="submission" date="2015-06" db="UniProtKB">
        <authorList>
            <consortium name="EnsemblMetazoa"/>
        </authorList>
    </citation>
    <scope>IDENTIFICATION</scope>
</reference>
<dbReference type="Proteomes" id="UP000015101">
    <property type="component" value="Unassembled WGS sequence"/>
</dbReference>
<protein>
    <submittedName>
        <fullName evidence="2 3">Uncharacterized protein</fullName>
    </submittedName>
</protein>
<reference evidence="4" key="1">
    <citation type="submission" date="2012-12" db="EMBL/GenBank/DDBJ databases">
        <authorList>
            <person name="Hellsten U."/>
            <person name="Grimwood J."/>
            <person name="Chapman J.A."/>
            <person name="Shapiro H."/>
            <person name="Aerts A."/>
            <person name="Otillar R.P."/>
            <person name="Terry A.Y."/>
            <person name="Boore J.L."/>
            <person name="Simakov O."/>
            <person name="Marletaz F."/>
            <person name="Cho S.-J."/>
            <person name="Edsinger-Gonzales E."/>
            <person name="Havlak P."/>
            <person name="Kuo D.-H."/>
            <person name="Larsson T."/>
            <person name="Lv J."/>
            <person name="Arendt D."/>
            <person name="Savage R."/>
            <person name="Osoegawa K."/>
            <person name="de Jong P."/>
            <person name="Lindberg D.R."/>
            <person name="Seaver E.C."/>
            <person name="Weisblat D.A."/>
            <person name="Putnam N.H."/>
            <person name="Grigoriev I.V."/>
            <person name="Rokhsar D.S."/>
        </authorList>
    </citation>
    <scope>NUCLEOTIDE SEQUENCE</scope>
</reference>
<dbReference type="HOGENOM" id="CLU_1385532_0_0_1"/>
<keyword evidence="4" id="KW-1185">Reference proteome</keyword>
<evidence type="ECO:0000313" key="2">
    <source>
        <dbReference type="EMBL" id="ESO11222.1"/>
    </source>
</evidence>
<dbReference type="GeneID" id="20209003"/>
<dbReference type="KEGG" id="hro:HELRODRAFT_183397"/>
<evidence type="ECO:0000313" key="4">
    <source>
        <dbReference type="Proteomes" id="UP000015101"/>
    </source>
</evidence>
<gene>
    <name evidence="3" type="primary">20209003</name>
    <name evidence="2" type="ORF">HELRODRAFT_183397</name>
</gene>
<dbReference type="EMBL" id="KB095840">
    <property type="protein sequence ID" value="ESO11222.1"/>
    <property type="molecule type" value="Genomic_DNA"/>
</dbReference>
<sequence length="197" mass="23167">MDNNENFGGEEEMISKTKREERVAVTSNGNISDEILEQFLKIRDPDHKFDEQKIKAHKEEIEKQRKLYFIGNTPEIVTENPLGKSNESLHMDATEKDSVVGPEPPACSSMENDSKTVDDNMRDFYDEYSRNIQSYSARMKSYTGDMKKNKRRFQKYMDLVNKYIKSMQCYVNYLLKNDSCSKICPNKSIYSKRYRPY</sequence>
<evidence type="ECO:0000256" key="1">
    <source>
        <dbReference type="SAM" id="MobiDB-lite"/>
    </source>
</evidence>
<dbReference type="CTD" id="20209003"/>
<dbReference type="EnsemblMetazoa" id="HelroT183397">
    <property type="protein sequence ID" value="HelroP183397"/>
    <property type="gene ID" value="HelroG183397"/>
</dbReference>
<dbReference type="RefSeq" id="XP_009010677.1">
    <property type="nucleotide sequence ID" value="XM_009012429.1"/>
</dbReference>
<feature type="region of interest" description="Disordered" evidence="1">
    <location>
        <begin position="1"/>
        <end position="21"/>
    </location>
</feature>
<proteinExistence type="predicted"/>
<organism evidence="3 4">
    <name type="scientific">Helobdella robusta</name>
    <name type="common">Californian leech</name>
    <dbReference type="NCBI Taxonomy" id="6412"/>
    <lineage>
        <taxon>Eukaryota</taxon>
        <taxon>Metazoa</taxon>
        <taxon>Spiralia</taxon>
        <taxon>Lophotrochozoa</taxon>
        <taxon>Annelida</taxon>
        <taxon>Clitellata</taxon>
        <taxon>Hirudinea</taxon>
        <taxon>Rhynchobdellida</taxon>
        <taxon>Glossiphoniidae</taxon>
        <taxon>Helobdella</taxon>
    </lineage>
</organism>
<reference evidence="2 4" key="2">
    <citation type="journal article" date="2013" name="Nature">
        <title>Insights into bilaterian evolution from three spiralian genomes.</title>
        <authorList>
            <person name="Simakov O."/>
            <person name="Marletaz F."/>
            <person name="Cho S.J."/>
            <person name="Edsinger-Gonzales E."/>
            <person name="Havlak P."/>
            <person name="Hellsten U."/>
            <person name="Kuo D.H."/>
            <person name="Larsson T."/>
            <person name="Lv J."/>
            <person name="Arendt D."/>
            <person name="Savage R."/>
            <person name="Osoegawa K."/>
            <person name="de Jong P."/>
            <person name="Grimwood J."/>
            <person name="Chapman J.A."/>
            <person name="Shapiro H."/>
            <person name="Aerts A."/>
            <person name="Otillar R.P."/>
            <person name="Terry A.Y."/>
            <person name="Boore J.L."/>
            <person name="Grigoriev I.V."/>
            <person name="Lindberg D.R."/>
            <person name="Seaver E.C."/>
            <person name="Weisblat D.A."/>
            <person name="Putnam N.H."/>
            <person name="Rokhsar D.S."/>
        </authorList>
    </citation>
    <scope>NUCLEOTIDE SEQUENCE</scope>
</reference>